<proteinExistence type="predicted"/>
<name>A0ABU9AP93_9BACT</name>
<keyword evidence="1" id="KW-1133">Transmembrane helix</keyword>
<keyword evidence="1" id="KW-0812">Transmembrane</keyword>
<keyword evidence="1" id="KW-0472">Membrane</keyword>
<gene>
    <name evidence="2" type="ORF">WKV53_02455</name>
</gene>
<protein>
    <recommendedName>
        <fullName evidence="4">GlsB/YeaQ/YmgE family stress response membrane protein</fullName>
    </recommendedName>
</protein>
<evidence type="ECO:0008006" key="4">
    <source>
        <dbReference type="Google" id="ProtNLM"/>
    </source>
</evidence>
<accession>A0ABU9AP93</accession>
<dbReference type="Proteomes" id="UP001371305">
    <property type="component" value="Unassembled WGS sequence"/>
</dbReference>
<comment type="caution">
    <text evidence="2">The sequence shown here is derived from an EMBL/GenBank/DDBJ whole genome shotgun (WGS) entry which is preliminary data.</text>
</comment>
<dbReference type="EMBL" id="JBBUKT010000001">
    <property type="protein sequence ID" value="MEK7949338.1"/>
    <property type="molecule type" value="Genomic_DNA"/>
</dbReference>
<keyword evidence="3" id="KW-1185">Reference proteome</keyword>
<reference evidence="2 3" key="1">
    <citation type="submission" date="2024-04" db="EMBL/GenBank/DDBJ databases">
        <title>Luteolibacter sp. isolated from soil.</title>
        <authorList>
            <person name="An J."/>
        </authorList>
    </citation>
    <scope>NUCLEOTIDE SEQUENCE [LARGE SCALE GENOMIC DNA]</scope>
    <source>
        <strain evidence="2 3">Y139</strain>
    </source>
</reference>
<organism evidence="2 3">
    <name type="scientific">Luteolibacter soli</name>
    <dbReference type="NCBI Taxonomy" id="3135280"/>
    <lineage>
        <taxon>Bacteria</taxon>
        <taxon>Pseudomonadati</taxon>
        <taxon>Verrucomicrobiota</taxon>
        <taxon>Verrucomicrobiia</taxon>
        <taxon>Verrucomicrobiales</taxon>
        <taxon>Verrucomicrobiaceae</taxon>
        <taxon>Luteolibacter</taxon>
    </lineage>
</organism>
<sequence>MFFGFIVGGLGLFILMAVFRRGEFAGRILNSALGALFCSFLSGLIGYWMGLSK</sequence>
<evidence type="ECO:0000256" key="1">
    <source>
        <dbReference type="SAM" id="Phobius"/>
    </source>
</evidence>
<evidence type="ECO:0000313" key="2">
    <source>
        <dbReference type="EMBL" id="MEK7949338.1"/>
    </source>
</evidence>
<feature type="transmembrane region" description="Helical" evidence="1">
    <location>
        <begin position="32"/>
        <end position="51"/>
    </location>
</feature>
<evidence type="ECO:0000313" key="3">
    <source>
        <dbReference type="Proteomes" id="UP001371305"/>
    </source>
</evidence>